<feature type="compositionally biased region" description="Basic and acidic residues" evidence="1">
    <location>
        <begin position="20"/>
        <end position="29"/>
    </location>
</feature>
<dbReference type="AlphaFoldDB" id="A0A3A8J7J3"/>
<evidence type="ECO:0000313" key="3">
    <source>
        <dbReference type="Proteomes" id="UP000268094"/>
    </source>
</evidence>
<accession>A0A3A8J7J3</accession>
<keyword evidence="3" id="KW-1185">Reference proteome</keyword>
<evidence type="ECO:0000256" key="1">
    <source>
        <dbReference type="SAM" id="MobiDB-lite"/>
    </source>
</evidence>
<feature type="region of interest" description="Disordered" evidence="1">
    <location>
        <begin position="13"/>
        <end position="36"/>
    </location>
</feature>
<proteinExistence type="predicted"/>
<dbReference type="RefSeq" id="WP_120540146.1">
    <property type="nucleotide sequence ID" value="NZ_RAVZ01000040.1"/>
</dbReference>
<organism evidence="2 3">
    <name type="scientific">Corallococcus terminator</name>
    <dbReference type="NCBI Taxonomy" id="2316733"/>
    <lineage>
        <taxon>Bacteria</taxon>
        <taxon>Pseudomonadati</taxon>
        <taxon>Myxococcota</taxon>
        <taxon>Myxococcia</taxon>
        <taxon>Myxococcales</taxon>
        <taxon>Cystobacterineae</taxon>
        <taxon>Myxococcaceae</taxon>
        <taxon>Corallococcus</taxon>
    </lineage>
</organism>
<sequence length="296" mass="34368">MIYADEKVRQMARSLLPSTGRKEARESRASVHRAARHESRRELATWLRAGDLDADVPDCAPWRGPEIRQVKCSRREGDKVNPFIRWATARTRELPREERLDHVRALLPPGIIGEHALEHLEQAPAFEDPLQAARRERRRQLYARKPGGDWMDRGEQAQLLRALLLKPYGHATFNEFLRARYDATTARDLRASRDRQRATLPPHRPLLGMDDVMPFLDSLEPGAGGPHARNWGTWAPPPQWVCLFLHRFKQYRRIALLREVLQDEDLLPSPYRPQRARFNVPGQRAWQDASERPLHP</sequence>
<reference evidence="3" key="1">
    <citation type="submission" date="2018-09" db="EMBL/GenBank/DDBJ databases">
        <authorList>
            <person name="Livingstone P.G."/>
            <person name="Whitworth D.E."/>
        </authorList>
    </citation>
    <scope>NUCLEOTIDE SEQUENCE [LARGE SCALE GENOMIC DNA]</scope>
    <source>
        <strain evidence="3">CA054A</strain>
    </source>
</reference>
<dbReference type="EMBL" id="RAVZ01000040">
    <property type="protein sequence ID" value="RKG91747.1"/>
    <property type="molecule type" value="Genomic_DNA"/>
</dbReference>
<gene>
    <name evidence="2" type="ORF">D7V88_08695</name>
</gene>
<dbReference type="OrthoDB" id="5382496at2"/>
<name>A0A3A8J7J3_9BACT</name>
<protein>
    <submittedName>
        <fullName evidence="2">Uncharacterized protein</fullName>
    </submittedName>
</protein>
<evidence type="ECO:0000313" key="2">
    <source>
        <dbReference type="EMBL" id="RKG91747.1"/>
    </source>
</evidence>
<dbReference type="Proteomes" id="UP000268094">
    <property type="component" value="Unassembled WGS sequence"/>
</dbReference>
<comment type="caution">
    <text evidence="2">The sequence shown here is derived from an EMBL/GenBank/DDBJ whole genome shotgun (WGS) entry which is preliminary data.</text>
</comment>